<dbReference type="RefSeq" id="WP_268209939.1">
    <property type="nucleotide sequence ID" value="NZ_JANSKK010000007.1"/>
</dbReference>
<comment type="caution">
    <text evidence="2">The sequence shown here is derived from an EMBL/GenBank/DDBJ whole genome shotgun (WGS) entry which is preliminary data.</text>
</comment>
<dbReference type="InterPro" id="IPR022742">
    <property type="entry name" value="Hydrolase_4"/>
</dbReference>
<dbReference type="Gene3D" id="3.40.50.1820">
    <property type="entry name" value="alpha/beta hydrolase"/>
    <property type="match status" value="1"/>
</dbReference>
<sequence length="277" mass="32031">MWKWETESEAKGVIVIAHNMLEHTGRYAYLITMLRRQGYHVIMGDLPGQGQTSRANKGQIESFDVYHEAVLEWIRIANEYKLPTYLLGVGLGGLIALNLLEKTEVPIEGLLLVSPLLEFTKTAKTRKDKILSNIGKLAKDTRFNMGIEARDLTRNEEVIEETEDDQMMLRKVTYYWYKEVTEIMKETVEHLKDIKSLPLLLMLGTEDKIADIDVMREVKAKVTTPELYYKEWSGLYHEVHNEPERDEVMRYILAFLNNSVSNLGFIIDDENQVNSTD</sequence>
<gene>
    <name evidence="2" type="ORF">NW112_03050</name>
</gene>
<dbReference type="EMBL" id="JANSKX010000010">
    <property type="protein sequence ID" value="MCY1594214.1"/>
    <property type="molecule type" value="Genomic_DNA"/>
</dbReference>
<evidence type="ECO:0000259" key="1">
    <source>
        <dbReference type="Pfam" id="PF12146"/>
    </source>
</evidence>
<reference evidence="2" key="1">
    <citation type="journal article" date="2022" name="Int. J. Mol. Sci.">
        <title>Phenotypic and genotypic virulence characterisation of Staphylococcus pettenkoferi strains isolated from human bloodstream and diabetic foot infections.</title>
        <authorList>
            <person name="Magnan C."/>
        </authorList>
    </citation>
    <scope>NUCLEOTIDE SEQUENCE</scope>
    <source>
        <strain evidence="2">NSP020P</strain>
    </source>
</reference>
<evidence type="ECO:0000313" key="2">
    <source>
        <dbReference type="EMBL" id="MCY1594214.1"/>
    </source>
</evidence>
<keyword evidence="2" id="KW-0378">Hydrolase</keyword>
<feature type="domain" description="Serine aminopeptidase S33" evidence="1">
    <location>
        <begin position="9"/>
        <end position="244"/>
    </location>
</feature>
<evidence type="ECO:0000313" key="3">
    <source>
        <dbReference type="Proteomes" id="UP001081438"/>
    </source>
</evidence>
<dbReference type="GO" id="GO:0016787">
    <property type="term" value="F:hydrolase activity"/>
    <property type="evidence" value="ECO:0007669"/>
    <property type="project" value="UniProtKB-KW"/>
</dbReference>
<organism evidence="2 3">
    <name type="scientific">Staphylococcus pettenkoferi</name>
    <dbReference type="NCBI Taxonomy" id="170573"/>
    <lineage>
        <taxon>Bacteria</taxon>
        <taxon>Bacillati</taxon>
        <taxon>Bacillota</taxon>
        <taxon>Bacilli</taxon>
        <taxon>Bacillales</taxon>
        <taxon>Staphylococcaceae</taxon>
        <taxon>Staphylococcus</taxon>
    </lineage>
</organism>
<dbReference type="PANTHER" id="PTHR11614">
    <property type="entry name" value="PHOSPHOLIPASE-RELATED"/>
    <property type="match status" value="1"/>
</dbReference>
<name>A0A9Q4D5A7_9STAP</name>
<dbReference type="Proteomes" id="UP001081438">
    <property type="component" value="Unassembled WGS sequence"/>
</dbReference>
<dbReference type="SUPFAM" id="SSF53474">
    <property type="entry name" value="alpha/beta-Hydrolases"/>
    <property type="match status" value="1"/>
</dbReference>
<dbReference type="InterPro" id="IPR029058">
    <property type="entry name" value="AB_hydrolase_fold"/>
</dbReference>
<dbReference type="InterPro" id="IPR000073">
    <property type="entry name" value="AB_hydrolase_1"/>
</dbReference>
<dbReference type="AlphaFoldDB" id="A0A9Q4D5A7"/>
<proteinExistence type="predicted"/>
<dbReference type="PRINTS" id="PR00111">
    <property type="entry name" value="ABHYDROLASE"/>
</dbReference>
<accession>A0A9Q4D5A7</accession>
<dbReference type="InterPro" id="IPR051044">
    <property type="entry name" value="MAG_DAG_Lipase"/>
</dbReference>
<dbReference type="Pfam" id="PF12146">
    <property type="entry name" value="Hydrolase_4"/>
    <property type="match status" value="1"/>
</dbReference>
<protein>
    <submittedName>
        <fullName evidence="2">Alpha/beta hydrolase</fullName>
    </submittedName>
</protein>